<dbReference type="KEGG" id="vg:30684906"/>
<dbReference type="EMBL" id="KX883688">
    <property type="protein sequence ID" value="APG77435.1"/>
    <property type="molecule type" value="Genomic_RNA"/>
</dbReference>
<organism evidence="4">
    <name type="scientific">Hubei picorna-like virus 82</name>
    <dbReference type="NCBI Taxonomy" id="1923167"/>
    <lineage>
        <taxon>Viruses</taxon>
        <taxon>Riboviria</taxon>
        <taxon>Orthornavirae</taxon>
        <taxon>Pisuviricota</taxon>
        <taxon>Pisoniviricetes</taxon>
        <taxon>Picornavirales</taxon>
        <taxon>Polycipiviridae</taxon>
        <taxon>Chipolycivirus</taxon>
        <taxon>Chipolycivirus hubeiense</taxon>
        <taxon>Hubei chipolycivirus</taxon>
    </lineage>
</organism>
<accession>A0A1L3KJG3</accession>
<protein>
    <submittedName>
        <fullName evidence="4">Uncharacterized protein</fullName>
    </submittedName>
</protein>
<dbReference type="GeneID" id="30684906"/>
<evidence type="ECO:0000256" key="2">
    <source>
        <dbReference type="ARBA" id="ARBA00022844"/>
    </source>
</evidence>
<evidence type="ECO:0000256" key="3">
    <source>
        <dbReference type="SAM" id="MobiDB-lite"/>
    </source>
</evidence>
<evidence type="ECO:0000313" key="4">
    <source>
        <dbReference type="EMBL" id="APG77435.1"/>
    </source>
</evidence>
<dbReference type="Gene3D" id="2.60.120.20">
    <property type="match status" value="1"/>
</dbReference>
<comment type="subcellular location">
    <subcellularLocation>
        <location evidence="1">Virion</location>
    </subcellularLocation>
</comment>
<dbReference type="Proteomes" id="UP000204491">
    <property type="component" value="Segment"/>
</dbReference>
<dbReference type="InterPro" id="IPR029053">
    <property type="entry name" value="Viral_coat"/>
</dbReference>
<keyword evidence="2" id="KW-0946">Virion</keyword>
<evidence type="ECO:0000256" key="1">
    <source>
        <dbReference type="ARBA" id="ARBA00004328"/>
    </source>
</evidence>
<feature type="region of interest" description="Disordered" evidence="3">
    <location>
        <begin position="284"/>
        <end position="325"/>
    </location>
</feature>
<dbReference type="GO" id="GO:0044423">
    <property type="term" value="C:virion component"/>
    <property type="evidence" value="ECO:0007669"/>
    <property type="project" value="UniProtKB-KW"/>
</dbReference>
<keyword evidence="5" id="KW-1185">Reference proteome</keyword>
<reference evidence="4" key="1">
    <citation type="journal article" date="2016" name="Nature">
        <title>Redefining the invertebrate RNA virosphere.</title>
        <authorList>
            <person name="Shi M."/>
            <person name="Lin X.D."/>
            <person name="Tian J.H."/>
            <person name="Chen L.J."/>
            <person name="Chen X."/>
            <person name="Li C.X."/>
            <person name="Qin X.C."/>
            <person name="Li J."/>
            <person name="Cao J.P."/>
            <person name="Eden J.S."/>
            <person name="Buchmann J."/>
            <person name="Wang W."/>
            <person name="Xu J."/>
            <person name="Holmes E.C."/>
            <person name="Zhang Y.Z."/>
        </authorList>
    </citation>
    <scope>NUCLEOTIDE SEQUENCE [LARGE SCALE GENOMIC DNA]</scope>
    <source>
        <strain evidence="4">Spider133992</strain>
    </source>
</reference>
<evidence type="ECO:0000313" key="5">
    <source>
        <dbReference type="Proteomes" id="UP000204491"/>
    </source>
</evidence>
<sequence length="813" mass="90634">MTTLNTDPELNPPVVENNPGQEKIVEQTTQVLTTNYGQNIKIVRPFARLPNPTPISWTALANVSRMFSSKDWSTSQSGLFAEFELTVANIINWTVPLIPPTSYFDFDSITFSISKNTNAMYQGKMLIVFDPAAKSSYYEMFGLDLRTLQHLTQMNYVEFDPRDSKSVEMTIDNLLPFDCLRMQSKTRSGSHAMFEHATLQKKYVENYSLGRLIFFQLNSLTTTSSVLNVPIQISAKLNGYRYSGRSPMIQANIYGFSLNNPAINRFQAGTYSYLQSISGNRFPNTNTGQFQSNIDEGQGNDQELQSNPAVDTHSVDESSRSDSIRDTAFVSNKSDLYDSHLYGSPLDADIPNSEAPPGYIEATFNEGQVEETVLEGSASAMSAAAMAVPMLNQNIIGEINSNEMEMARKGLGDFGTSVGHEIVDQQNFANKNIAATVGSGLMFAGLATGDPLLGAAGIATGIAAETIMPMAMQDSNMVQSTSGNLVSPTMNKVQTTFPNAPSGQINPEVPLGVSATLVETPVPLDNPPFDEKNINQQQWIYYDNFEISDNDTVGKNLFNWNSYRPLGDYWLVDIDNKGMKVNVPQALKEVYFASFANIEWYIKYEPIKVTDSRVEVVQFYDYDGIIDPASMTFGSAATSSYNKENIQFTFDDPTKVIIFKPPLYQMATKVPNNDSIKIDSLGNVTQYIPPFVPTTSLSLKLKSKFIHNNLQPSKFTVNVYVLPIIRAVSQLHSKCLNTNVPHQSLPLIVFSPQPWWLKRLQTPIETLFFEYFDKIKISKYSLKQILKSVGSWYAEGIAEEGVKAELERYIEKK</sequence>
<proteinExistence type="predicted"/>
<feature type="compositionally biased region" description="Basic and acidic residues" evidence="3">
    <location>
        <begin position="313"/>
        <end position="325"/>
    </location>
</feature>
<name>A0A1L3KJG3_9VIRU</name>
<feature type="compositionally biased region" description="Polar residues" evidence="3">
    <location>
        <begin position="284"/>
        <end position="309"/>
    </location>
</feature>
<dbReference type="SUPFAM" id="SSF88633">
    <property type="entry name" value="Positive stranded ssRNA viruses"/>
    <property type="match status" value="1"/>
</dbReference>
<dbReference type="RefSeq" id="YP_009330056.1">
    <property type="nucleotide sequence ID" value="NC_032222.1"/>
</dbReference>